<reference evidence="2 3" key="1">
    <citation type="submission" date="2023-03" db="EMBL/GenBank/DDBJ databases">
        <title>Novosphingobium cyanobacteriorum sp. nov., isolated from a eutrophic reservoir during the Microcystis bloom period.</title>
        <authorList>
            <person name="Kang M."/>
            <person name="Le V."/>
            <person name="Ko S.-R."/>
            <person name="Lee S.-A."/>
            <person name="Ahn C.-Y."/>
        </authorList>
    </citation>
    <scope>NUCLEOTIDE SEQUENCE [LARGE SCALE GENOMIC DNA]</scope>
    <source>
        <strain evidence="2 3">HBC54</strain>
    </source>
</reference>
<protein>
    <recommendedName>
        <fullName evidence="4">Methanolan biosynthesis EpsI domain-containing protein</fullName>
    </recommendedName>
</protein>
<evidence type="ECO:0000313" key="3">
    <source>
        <dbReference type="Proteomes" id="UP001222770"/>
    </source>
</evidence>
<feature type="chain" id="PRO_5045132881" description="Methanolan biosynthesis EpsI domain-containing protein" evidence="1">
    <location>
        <begin position="32"/>
        <end position="226"/>
    </location>
</feature>
<dbReference type="EMBL" id="JAROCY010000014">
    <property type="protein sequence ID" value="MDF8334543.1"/>
    <property type="molecule type" value="Genomic_DNA"/>
</dbReference>
<keyword evidence="3" id="KW-1185">Reference proteome</keyword>
<comment type="caution">
    <text evidence="2">The sequence shown here is derived from an EMBL/GenBank/DDBJ whole genome shotgun (WGS) entry which is preliminary data.</text>
</comment>
<proteinExistence type="predicted"/>
<sequence length="226" mass="24026">MTFKIAGTMALSCSWLAAAAASVLLASSAQGAEDIPTPIEAAACSLHVWPGNALRSTYSGWIHGGIVDGAVNGREGYRKLPEEPLGTARQKVVLEKADLAGALGLAGYTVIVHANALDSRTLRTTPGPWLTDGGSCHAELAVDDVFFQEDVFSGRYLKVIYRYRSFRGGNKAERTFGQIITERLLLFPPGKPEDDPQAGIDELAAAMNKSIIDFGLALQGIKHKGG</sequence>
<dbReference type="RefSeq" id="WP_277279302.1">
    <property type="nucleotide sequence ID" value="NZ_JAROCY010000014.1"/>
</dbReference>
<name>A0ABT6CKU4_9SPHN</name>
<gene>
    <name evidence="2" type="ORF">POM99_15150</name>
</gene>
<keyword evidence="1" id="KW-0732">Signal</keyword>
<dbReference type="Proteomes" id="UP001222770">
    <property type="component" value="Unassembled WGS sequence"/>
</dbReference>
<feature type="signal peptide" evidence="1">
    <location>
        <begin position="1"/>
        <end position="31"/>
    </location>
</feature>
<evidence type="ECO:0000313" key="2">
    <source>
        <dbReference type="EMBL" id="MDF8334543.1"/>
    </source>
</evidence>
<evidence type="ECO:0008006" key="4">
    <source>
        <dbReference type="Google" id="ProtNLM"/>
    </source>
</evidence>
<evidence type="ECO:0000256" key="1">
    <source>
        <dbReference type="SAM" id="SignalP"/>
    </source>
</evidence>
<accession>A0ABT6CKU4</accession>
<organism evidence="2 3">
    <name type="scientific">Novosphingobium cyanobacteriorum</name>
    <dbReference type="NCBI Taxonomy" id="3024215"/>
    <lineage>
        <taxon>Bacteria</taxon>
        <taxon>Pseudomonadati</taxon>
        <taxon>Pseudomonadota</taxon>
        <taxon>Alphaproteobacteria</taxon>
        <taxon>Sphingomonadales</taxon>
        <taxon>Sphingomonadaceae</taxon>
        <taxon>Novosphingobium</taxon>
    </lineage>
</organism>